<dbReference type="PANTHER" id="PTHR47505:SF1">
    <property type="entry name" value="DNA UTILIZATION PROTEIN YHGH"/>
    <property type="match status" value="1"/>
</dbReference>
<dbReference type="Gene3D" id="3.40.50.2020">
    <property type="match status" value="1"/>
</dbReference>
<gene>
    <name evidence="4" type="ORF">OCV47_05390</name>
</gene>
<evidence type="ECO:0000313" key="5">
    <source>
        <dbReference type="Proteomes" id="UP001652338"/>
    </source>
</evidence>
<dbReference type="Pfam" id="PF00156">
    <property type="entry name" value="Pribosyltran"/>
    <property type="match status" value="1"/>
</dbReference>
<evidence type="ECO:0000313" key="4">
    <source>
        <dbReference type="EMBL" id="MCU6724789.1"/>
    </source>
</evidence>
<protein>
    <submittedName>
        <fullName evidence="4">ComF family protein</fullName>
    </submittedName>
</protein>
<organism evidence="4 5">
    <name type="scientific">Muricoprocola aceti</name>
    <dbReference type="NCBI Taxonomy" id="2981772"/>
    <lineage>
        <taxon>Bacteria</taxon>
        <taxon>Bacillati</taxon>
        <taxon>Bacillota</taxon>
        <taxon>Clostridia</taxon>
        <taxon>Lachnospirales</taxon>
        <taxon>Lachnospiraceae</taxon>
        <taxon>Muricoprocola</taxon>
    </lineage>
</organism>
<feature type="domain" description="Double zinc ribbon" evidence="3">
    <location>
        <begin position="21"/>
        <end position="74"/>
    </location>
</feature>
<name>A0ABT2SJV5_9FIRM</name>
<dbReference type="InterPro" id="IPR000836">
    <property type="entry name" value="PRTase_dom"/>
</dbReference>
<accession>A0ABT2SJV5</accession>
<dbReference type="CDD" id="cd06223">
    <property type="entry name" value="PRTases_typeI"/>
    <property type="match status" value="1"/>
</dbReference>
<comment type="similarity">
    <text evidence="1">Belongs to the ComF/GntX family.</text>
</comment>
<reference evidence="4 5" key="1">
    <citation type="journal article" date="2021" name="ISME Commun">
        <title>Automated analysis of genomic sequences facilitates high-throughput and comprehensive description of bacteria.</title>
        <authorList>
            <person name="Hitch T.C.A."/>
        </authorList>
    </citation>
    <scope>NUCLEOTIDE SEQUENCE [LARGE SCALE GENOMIC DNA]</scope>
    <source>
        <strain evidence="4 5">Sanger_29</strain>
    </source>
</reference>
<dbReference type="InterPro" id="IPR044005">
    <property type="entry name" value="DZR_2"/>
</dbReference>
<sequence>MKKIRKIEWPDSWKRTAKAATELLYPSTCPVCGKISQGVCEDCRKELKFVEQPVCYRCGKPVGSIEQEFCPDCQKTHHSYRQGCAMLLYEGKVKEAIHKIKYSNKREYLETFARMLARYGEKNVQMWQPEVLVPIPMYPKKKKLRGYNQAEILAGYLGEYWNLPVDTELLKKVRDTGAQKELDRATRRKNLLEAFEAERESPYQRVLLVDDVYTTGSTVDAAAESLKRAGISDIFYIAICIGHGDMIY</sequence>
<dbReference type="Pfam" id="PF18912">
    <property type="entry name" value="DZR_2"/>
    <property type="match status" value="1"/>
</dbReference>
<feature type="domain" description="Phosphoribosyltransferase" evidence="2">
    <location>
        <begin position="150"/>
        <end position="234"/>
    </location>
</feature>
<dbReference type="EMBL" id="JAOQKE010000004">
    <property type="protein sequence ID" value="MCU6724789.1"/>
    <property type="molecule type" value="Genomic_DNA"/>
</dbReference>
<dbReference type="RefSeq" id="WP_262654228.1">
    <property type="nucleotide sequence ID" value="NZ_JAOQKE010000004.1"/>
</dbReference>
<dbReference type="InterPro" id="IPR029057">
    <property type="entry name" value="PRTase-like"/>
</dbReference>
<evidence type="ECO:0000259" key="3">
    <source>
        <dbReference type="Pfam" id="PF18912"/>
    </source>
</evidence>
<proteinExistence type="inferred from homology"/>
<evidence type="ECO:0000256" key="1">
    <source>
        <dbReference type="ARBA" id="ARBA00008007"/>
    </source>
</evidence>
<dbReference type="InterPro" id="IPR051910">
    <property type="entry name" value="ComF/GntX_DNA_util-trans"/>
</dbReference>
<dbReference type="SUPFAM" id="SSF53271">
    <property type="entry name" value="PRTase-like"/>
    <property type="match status" value="1"/>
</dbReference>
<evidence type="ECO:0000259" key="2">
    <source>
        <dbReference type="Pfam" id="PF00156"/>
    </source>
</evidence>
<dbReference type="Proteomes" id="UP001652338">
    <property type="component" value="Unassembled WGS sequence"/>
</dbReference>
<dbReference type="PANTHER" id="PTHR47505">
    <property type="entry name" value="DNA UTILIZATION PROTEIN YHGH"/>
    <property type="match status" value="1"/>
</dbReference>
<comment type="caution">
    <text evidence="4">The sequence shown here is derived from an EMBL/GenBank/DDBJ whole genome shotgun (WGS) entry which is preliminary data.</text>
</comment>
<keyword evidence="5" id="KW-1185">Reference proteome</keyword>